<protein>
    <submittedName>
        <fullName evidence="1">Uncharacterized protein</fullName>
    </submittedName>
</protein>
<name>A0A6M3IIJ3_9ZZZZ</name>
<organism evidence="1">
    <name type="scientific">viral metagenome</name>
    <dbReference type="NCBI Taxonomy" id="1070528"/>
    <lineage>
        <taxon>unclassified sequences</taxon>
        <taxon>metagenomes</taxon>
        <taxon>organismal metagenomes</taxon>
    </lineage>
</organism>
<dbReference type="EMBL" id="MT141208">
    <property type="protein sequence ID" value="QJA56252.1"/>
    <property type="molecule type" value="Genomic_DNA"/>
</dbReference>
<reference evidence="1" key="1">
    <citation type="submission" date="2020-03" db="EMBL/GenBank/DDBJ databases">
        <title>The deep terrestrial virosphere.</title>
        <authorList>
            <person name="Holmfeldt K."/>
            <person name="Nilsson E."/>
            <person name="Simone D."/>
            <person name="Lopez-Fernandez M."/>
            <person name="Wu X."/>
            <person name="de Brujin I."/>
            <person name="Lundin D."/>
            <person name="Andersson A."/>
            <person name="Bertilsson S."/>
            <person name="Dopson M."/>
        </authorList>
    </citation>
    <scope>NUCLEOTIDE SEQUENCE</scope>
    <source>
        <strain evidence="1">MM415B01892</strain>
    </source>
</reference>
<proteinExistence type="predicted"/>
<evidence type="ECO:0000313" key="1">
    <source>
        <dbReference type="EMBL" id="QJA56252.1"/>
    </source>
</evidence>
<sequence length="119" mass="13717">MSIMQDFANYSTTFNPKILSVREHLSIAIPAEENSFKEYGNKLLVAKLNIGTALADFNKFLDIATQEFLPEKTKSNTELDRKSLLEATVSPIRYLRDVCEETLDTIDTKLEFMNYHYSR</sequence>
<accession>A0A6M3IIJ3</accession>
<gene>
    <name evidence="1" type="ORF">MM415B01892_0010</name>
</gene>
<dbReference type="AlphaFoldDB" id="A0A6M3IIJ3"/>